<keyword evidence="6 9" id="KW-0378">Hydrolase</keyword>
<dbReference type="AlphaFoldDB" id="A0A7R9YEX5"/>
<feature type="region of interest" description="Disordered" evidence="10">
    <location>
        <begin position="50"/>
        <end position="75"/>
    </location>
</feature>
<dbReference type="GO" id="GO:0003876">
    <property type="term" value="F:AMP deaminase activity"/>
    <property type="evidence" value="ECO:0007669"/>
    <property type="project" value="UniProtKB-EC"/>
</dbReference>
<accession>A0A7R9YEX5</accession>
<dbReference type="EC" id="3.5.4.6" evidence="4 9"/>
<evidence type="ECO:0000256" key="7">
    <source>
        <dbReference type="ARBA" id="ARBA00022833"/>
    </source>
</evidence>
<keyword evidence="5 9" id="KW-0479">Metal-binding</keyword>
<dbReference type="NCBIfam" id="TIGR01429">
    <property type="entry name" value="AMP_deaminase"/>
    <property type="match status" value="1"/>
</dbReference>
<comment type="pathway">
    <text evidence="2">Purine metabolism; IMP biosynthesis via salvage pathway; IMP from AMP: step 1/1.</text>
</comment>
<dbReference type="PANTHER" id="PTHR11359">
    <property type="entry name" value="AMP DEAMINASE"/>
    <property type="match status" value="1"/>
</dbReference>
<dbReference type="GO" id="GO:0005829">
    <property type="term" value="C:cytosol"/>
    <property type="evidence" value="ECO:0007669"/>
    <property type="project" value="TreeGrafter"/>
</dbReference>
<evidence type="ECO:0000256" key="6">
    <source>
        <dbReference type="ARBA" id="ARBA00022801"/>
    </source>
</evidence>
<evidence type="ECO:0000313" key="11">
    <source>
        <dbReference type="EMBL" id="CAD8263119.1"/>
    </source>
</evidence>
<gene>
    <name evidence="11" type="ORF">PPYR1160_LOCUS12621</name>
</gene>
<dbReference type="InterPro" id="IPR006650">
    <property type="entry name" value="A/AMP_deam_AS"/>
</dbReference>
<protein>
    <recommendedName>
        <fullName evidence="4 9">AMP deaminase</fullName>
        <ecNumber evidence="4 9">3.5.4.6</ecNumber>
    </recommendedName>
</protein>
<name>A0A7R9YEX5_9STRA</name>
<evidence type="ECO:0000256" key="1">
    <source>
        <dbReference type="ARBA" id="ARBA00001947"/>
    </source>
</evidence>
<dbReference type="UniPathway" id="UPA00591">
    <property type="reaction ID" value="UER00663"/>
</dbReference>
<dbReference type="GO" id="GO:0046033">
    <property type="term" value="P:AMP metabolic process"/>
    <property type="evidence" value="ECO:0007669"/>
    <property type="project" value="TreeGrafter"/>
</dbReference>
<dbReference type="PIRSF" id="PIRSF001251">
    <property type="entry name" value="AMP_deaminase_met"/>
    <property type="match status" value="1"/>
</dbReference>
<evidence type="ECO:0000256" key="3">
    <source>
        <dbReference type="ARBA" id="ARBA00006676"/>
    </source>
</evidence>
<dbReference type="PANTHER" id="PTHR11359:SF0">
    <property type="entry name" value="AMP DEAMINASE"/>
    <property type="match status" value="1"/>
</dbReference>
<dbReference type="SUPFAM" id="SSF51556">
    <property type="entry name" value="Metallo-dependent hydrolases"/>
    <property type="match status" value="1"/>
</dbReference>
<dbReference type="GO" id="GO:0046872">
    <property type="term" value="F:metal ion binding"/>
    <property type="evidence" value="ECO:0007669"/>
    <property type="project" value="UniProtKB-KW"/>
</dbReference>
<dbReference type="InterPro" id="IPR006329">
    <property type="entry name" value="AMPD"/>
</dbReference>
<proteinExistence type="inferred from homology"/>
<dbReference type="Gene3D" id="4.10.800.20">
    <property type="match status" value="1"/>
</dbReference>
<evidence type="ECO:0000256" key="4">
    <source>
        <dbReference type="ARBA" id="ARBA00012775"/>
    </source>
</evidence>
<sequence length="759" mass="87447">MAQEHEELQATAWMGLNADNELSFAERVESDAAIRRKTLRRVQNSIQDRISSLGGADEQKRDTSARSAPEAPMPSISRVPEMVSEDSAMSLPKKGAARLFQGAHTPYDHSEDFQRVIITDCEEGDTDADVVSACKELRAGLKLRDKWISQGGKNSLVVDDEGKAIEALQSVHCSLVNGYHRCSTFHRRSEPVFEAPFARELYLGDASKLPDVDVRFQEGVFRVYYKEEGKEEKEVWTPPTVSDFFHDFFRLRAIVTAGPVKSVAYKRIKLLEARFELHSMLNGERELAAQKSVPHRDFYNVRKVDTHVHHSACMNQKHLLRYIKHKLKNSEDEIVAFRDGIFLTLTEVFDSLRLSAYDLSIDTLDMHANNTFHRFDRFNLKYNPAGQSRLREIFLKTHNLIGGQYLAEITREVCDDLSASKYQHVEWRVSIYGRGLSEWDRLARWFYVNRLAHPNLRWMVQIPRLYFVYKKTGAVESFAEMLYNIFHPLFEVTRDPTSNLPLHAFLKTIVGFDSVDDESKPEPVRPYPGRSLPGPARWDNEHNPPYSYWSYYLWVNIASLNHMRAAKGLNTFTFRPHCGEAGDLDHLVASYLVADQINHGILLRKLPGLHYLFYLSQIGIAVSPLSNNKLFLDYNKNPFMKYFAQGLNVSLSTDDPLMLHYTKDPLLEEYSVAAQVWKLTPTDQCEIARNSVLQSGWEHEFKKHFIGPYWKEGEEGNDICLTNVPDIRVRYRYEVLNRELEFVGLKKGNLHEQLSDKTL</sequence>
<keyword evidence="8" id="KW-0546">Nucleotide metabolism</keyword>
<dbReference type="FunFam" id="4.10.800.20:FF:000001">
    <property type="entry name" value="AMP deaminase"/>
    <property type="match status" value="1"/>
</dbReference>
<dbReference type="GO" id="GO:0032264">
    <property type="term" value="P:IMP salvage"/>
    <property type="evidence" value="ECO:0007669"/>
    <property type="project" value="UniProtKB-UniPathway"/>
</dbReference>
<evidence type="ECO:0000256" key="5">
    <source>
        <dbReference type="ARBA" id="ARBA00022723"/>
    </source>
</evidence>
<comment type="similarity">
    <text evidence="3 9">Belongs to the metallo-dependent hydrolases superfamily. Adenosine and AMP deaminases family.</text>
</comment>
<evidence type="ECO:0000256" key="9">
    <source>
        <dbReference type="PIRNR" id="PIRNR001251"/>
    </source>
</evidence>
<dbReference type="PROSITE" id="PS00485">
    <property type="entry name" value="A_DEAMINASE"/>
    <property type="match status" value="1"/>
</dbReference>
<dbReference type="Pfam" id="PF19326">
    <property type="entry name" value="AMP_deaminase"/>
    <property type="match status" value="1"/>
</dbReference>
<comment type="cofactor">
    <cofactor evidence="1 9">
        <name>Zn(2+)</name>
        <dbReference type="ChEBI" id="CHEBI:29105"/>
    </cofactor>
</comment>
<dbReference type="Gene3D" id="3.20.20.140">
    <property type="entry name" value="Metal-dependent hydrolases"/>
    <property type="match status" value="1"/>
</dbReference>
<evidence type="ECO:0000256" key="10">
    <source>
        <dbReference type="SAM" id="MobiDB-lite"/>
    </source>
</evidence>
<evidence type="ECO:0000256" key="2">
    <source>
        <dbReference type="ARBA" id="ARBA00004955"/>
    </source>
</evidence>
<keyword evidence="7" id="KW-0862">Zinc</keyword>
<dbReference type="EMBL" id="HBEA01016539">
    <property type="protein sequence ID" value="CAD8263119.1"/>
    <property type="molecule type" value="Transcribed_RNA"/>
</dbReference>
<dbReference type="InterPro" id="IPR032466">
    <property type="entry name" value="Metal_Hydrolase"/>
</dbReference>
<organism evidence="11">
    <name type="scientific">Pinguiococcus pyrenoidosus</name>
    <dbReference type="NCBI Taxonomy" id="172671"/>
    <lineage>
        <taxon>Eukaryota</taxon>
        <taxon>Sar</taxon>
        <taxon>Stramenopiles</taxon>
        <taxon>Ochrophyta</taxon>
        <taxon>Pinguiophyceae</taxon>
        <taxon>Pinguiochrysidales</taxon>
        <taxon>Pinguiochrysidaceae</taxon>
        <taxon>Pinguiococcus</taxon>
    </lineage>
</organism>
<reference evidence="11" key="1">
    <citation type="submission" date="2021-01" db="EMBL/GenBank/DDBJ databases">
        <authorList>
            <person name="Corre E."/>
            <person name="Pelletier E."/>
            <person name="Niang G."/>
            <person name="Scheremetjew M."/>
            <person name="Finn R."/>
            <person name="Kale V."/>
            <person name="Holt S."/>
            <person name="Cochrane G."/>
            <person name="Meng A."/>
            <person name="Brown T."/>
            <person name="Cohen L."/>
        </authorList>
    </citation>
    <scope>NUCLEOTIDE SEQUENCE</scope>
    <source>
        <strain evidence="11">CCMP2078</strain>
    </source>
</reference>
<comment type="catalytic activity">
    <reaction evidence="9">
        <text>AMP + H2O + H(+) = IMP + NH4(+)</text>
        <dbReference type="Rhea" id="RHEA:14777"/>
        <dbReference type="ChEBI" id="CHEBI:15377"/>
        <dbReference type="ChEBI" id="CHEBI:15378"/>
        <dbReference type="ChEBI" id="CHEBI:28938"/>
        <dbReference type="ChEBI" id="CHEBI:58053"/>
        <dbReference type="ChEBI" id="CHEBI:456215"/>
        <dbReference type="EC" id="3.5.4.6"/>
    </reaction>
</comment>
<evidence type="ECO:0000256" key="8">
    <source>
        <dbReference type="ARBA" id="ARBA00023080"/>
    </source>
</evidence>